<reference evidence="5 6" key="1">
    <citation type="submission" date="2016-10" db="EMBL/GenBank/DDBJ databases">
        <authorList>
            <person name="Varghese N."/>
            <person name="Submissions S."/>
        </authorList>
    </citation>
    <scope>NUCLEOTIDE SEQUENCE [LARGE SCALE GENOMIC DNA]</scope>
    <source>
        <strain evidence="3 6">CDM_1</strain>
        <strain evidence="5">CDM_6</strain>
    </source>
</reference>
<evidence type="ECO:0000313" key="3">
    <source>
        <dbReference type="EMBL" id="SDC01704.1"/>
    </source>
</evidence>
<feature type="compositionally biased region" description="Acidic residues" evidence="1">
    <location>
        <begin position="24"/>
        <end position="35"/>
    </location>
</feature>
<sequence>MERRQILLGSGTALATVLAGCSSDETDSDSSDDEPPAGNNGDGNNGDEDNGNDGADSDASDVPGLDRDKLKIDSGKVSIKDVNKDGDKIDIVATTTTTDPEMLAAEVQSLSRSLQKAITDPEAFKAELNSVTWMLKKDGARVMSFYIDVQWAIAYINGEMSEDEFVQTVLDTADETP</sequence>
<dbReference type="EMBL" id="FMZP01000001">
    <property type="protein sequence ID" value="SDC01704.1"/>
    <property type="molecule type" value="Genomic_DNA"/>
</dbReference>
<evidence type="ECO:0000313" key="6">
    <source>
        <dbReference type="Proteomes" id="UP000324021"/>
    </source>
</evidence>
<gene>
    <name evidence="4" type="ORF">SAMN04488694_102210</name>
    <name evidence="3" type="ORF">SAMN05192552_1001139</name>
</gene>
<dbReference type="RefSeq" id="WP_092929846.1">
    <property type="nucleotide sequence ID" value="NZ_FMZP01000001.1"/>
</dbReference>
<evidence type="ECO:0000313" key="5">
    <source>
        <dbReference type="Proteomes" id="UP000199320"/>
    </source>
</evidence>
<proteinExistence type="predicted"/>
<dbReference type="PROSITE" id="PS51257">
    <property type="entry name" value="PROKAR_LIPOPROTEIN"/>
    <property type="match status" value="1"/>
</dbReference>
<feature type="compositionally biased region" description="Acidic residues" evidence="1">
    <location>
        <begin position="45"/>
        <end position="59"/>
    </location>
</feature>
<dbReference type="InterPro" id="IPR058473">
    <property type="entry name" value="DUF8159"/>
</dbReference>
<dbReference type="Pfam" id="PF26490">
    <property type="entry name" value="DUF8159"/>
    <property type="match status" value="1"/>
</dbReference>
<dbReference type="Proteomes" id="UP000324021">
    <property type="component" value="Unassembled WGS sequence"/>
</dbReference>
<evidence type="ECO:0000313" key="4">
    <source>
        <dbReference type="EMBL" id="SES88332.1"/>
    </source>
</evidence>
<keyword evidence="5" id="KW-1185">Reference proteome</keyword>
<evidence type="ECO:0000256" key="1">
    <source>
        <dbReference type="SAM" id="MobiDB-lite"/>
    </source>
</evidence>
<dbReference type="AlphaFoldDB" id="A0A1G6I5D8"/>
<feature type="region of interest" description="Disordered" evidence="1">
    <location>
        <begin position="19"/>
        <end position="69"/>
    </location>
</feature>
<accession>A0A1G6I5D8</accession>
<protein>
    <recommendedName>
        <fullName evidence="2">DUF8159 domain-containing protein</fullName>
    </recommendedName>
</protein>
<organism evidence="3 6">
    <name type="scientific">Natrinema hispanicum</name>
    <dbReference type="NCBI Taxonomy" id="392421"/>
    <lineage>
        <taxon>Archaea</taxon>
        <taxon>Methanobacteriati</taxon>
        <taxon>Methanobacteriota</taxon>
        <taxon>Stenosarchaea group</taxon>
        <taxon>Halobacteria</taxon>
        <taxon>Halobacteriales</taxon>
        <taxon>Natrialbaceae</taxon>
        <taxon>Natrinema</taxon>
    </lineage>
</organism>
<reference evidence="4" key="2">
    <citation type="submission" date="2016-10" db="EMBL/GenBank/DDBJ databases">
        <authorList>
            <person name="de Groot N.N."/>
        </authorList>
    </citation>
    <scope>NUCLEOTIDE SEQUENCE [LARGE SCALE GENOMIC DNA]</scope>
    <source>
        <strain evidence="4">CDM_6</strain>
    </source>
</reference>
<dbReference type="EMBL" id="FOIC01000002">
    <property type="protein sequence ID" value="SES88332.1"/>
    <property type="molecule type" value="Genomic_DNA"/>
</dbReference>
<evidence type="ECO:0000259" key="2">
    <source>
        <dbReference type="Pfam" id="PF26490"/>
    </source>
</evidence>
<feature type="domain" description="DUF8159" evidence="2">
    <location>
        <begin position="72"/>
        <end position="175"/>
    </location>
</feature>
<name>A0A1G6I5D8_9EURY</name>
<dbReference type="OrthoDB" id="170203at2157"/>
<dbReference type="Proteomes" id="UP000199320">
    <property type="component" value="Unassembled WGS sequence"/>
</dbReference>